<sequence length="327" mass="36742">MLKRIFLIVVALITIAGCGKSAANDNTDSSNIVIDEQTTKIHFVELSNQNENLLSIEYRITNQTKESIGPFYVNYVIHGQTLHDLLGFKEYSSYKELGGEGIKLESGDTYQGGDNLQISTEKGDFINFQDENSNAIEIQIVDIETETVLTSLKIHKFSFVNDGSLSQLLEKTSKDGSFLFENLPWLISKQEVIDQQVQGAIQSEETNRIIVEGALDLDAEVEQTVIYNFQDDQLVSGEYWFVTSDEQYFVEMGKELKALLTNGLSEPRTNNLAVLDQAARSSEQGEHMIWEGLDRSGLRINLLMTDQGDYLLQIHATSPQPEREGLQ</sequence>
<reference evidence="2" key="1">
    <citation type="submission" date="2021-03" db="EMBL/GenBank/DDBJ databases">
        <title>Antimicrobial resistance genes in bacteria isolated from Japanese honey, and their potential for conferring macrolide and lincosamide resistance in the American foulbrood pathogen Paenibacillus larvae.</title>
        <authorList>
            <person name="Okamoto M."/>
            <person name="Kumagai M."/>
            <person name="Kanamori H."/>
            <person name="Takamatsu D."/>
        </authorList>
    </citation>
    <scope>NUCLEOTIDE SEQUENCE</scope>
    <source>
        <strain evidence="2">J40TS1</strain>
    </source>
</reference>
<dbReference type="EMBL" id="BOSE01000005">
    <property type="protein sequence ID" value="GIP17444.1"/>
    <property type="molecule type" value="Genomic_DNA"/>
</dbReference>
<evidence type="ECO:0000256" key="1">
    <source>
        <dbReference type="SAM" id="SignalP"/>
    </source>
</evidence>
<keyword evidence="3" id="KW-1185">Reference proteome</keyword>
<feature type="signal peptide" evidence="1">
    <location>
        <begin position="1"/>
        <end position="22"/>
    </location>
</feature>
<name>A0A919YSC2_9BACL</name>
<comment type="caution">
    <text evidence="2">The sequence shown here is derived from an EMBL/GenBank/DDBJ whole genome shotgun (WGS) entry which is preliminary data.</text>
</comment>
<organism evidence="2 3">
    <name type="scientific">Paenibacillus montaniterrae</name>
    <dbReference type="NCBI Taxonomy" id="429341"/>
    <lineage>
        <taxon>Bacteria</taxon>
        <taxon>Bacillati</taxon>
        <taxon>Bacillota</taxon>
        <taxon>Bacilli</taxon>
        <taxon>Bacillales</taxon>
        <taxon>Paenibacillaceae</taxon>
        <taxon>Paenibacillus</taxon>
    </lineage>
</organism>
<proteinExistence type="predicted"/>
<keyword evidence="1" id="KW-0732">Signal</keyword>
<evidence type="ECO:0000313" key="3">
    <source>
        <dbReference type="Proteomes" id="UP000683139"/>
    </source>
</evidence>
<gene>
    <name evidence="2" type="ORF">J40TS1_30860</name>
</gene>
<feature type="chain" id="PRO_5037955135" evidence="1">
    <location>
        <begin position="23"/>
        <end position="327"/>
    </location>
</feature>
<dbReference type="RefSeq" id="WP_213516749.1">
    <property type="nucleotide sequence ID" value="NZ_BOSE01000005.1"/>
</dbReference>
<accession>A0A919YSC2</accession>
<evidence type="ECO:0000313" key="2">
    <source>
        <dbReference type="EMBL" id="GIP17444.1"/>
    </source>
</evidence>
<dbReference type="AlphaFoldDB" id="A0A919YSC2"/>
<protein>
    <submittedName>
        <fullName evidence="2">Uncharacterized protein</fullName>
    </submittedName>
</protein>
<dbReference type="PROSITE" id="PS51257">
    <property type="entry name" value="PROKAR_LIPOPROTEIN"/>
    <property type="match status" value="1"/>
</dbReference>
<dbReference type="Proteomes" id="UP000683139">
    <property type="component" value="Unassembled WGS sequence"/>
</dbReference>